<dbReference type="EMBL" id="CAUYUJ010016775">
    <property type="protein sequence ID" value="CAK0868720.1"/>
    <property type="molecule type" value="Genomic_DNA"/>
</dbReference>
<dbReference type="Gene3D" id="2.80.10.50">
    <property type="match status" value="1"/>
</dbReference>
<dbReference type="CDD" id="cd22997">
    <property type="entry name" value="GT_LH"/>
    <property type="match status" value="1"/>
</dbReference>
<dbReference type="SUPFAM" id="SSF50405">
    <property type="entry name" value="Actin-crosslinking proteins"/>
    <property type="match status" value="1"/>
</dbReference>
<accession>A0ABN9V7Q6</accession>
<gene>
    <name evidence="2" type="ORF">PCOR1329_LOCUS55295</name>
</gene>
<evidence type="ECO:0000256" key="1">
    <source>
        <dbReference type="SAM" id="MobiDB-lite"/>
    </source>
</evidence>
<protein>
    <submittedName>
        <fullName evidence="2">Uncharacterized protein</fullName>
    </submittedName>
</protein>
<feature type="region of interest" description="Disordered" evidence="1">
    <location>
        <begin position="392"/>
        <end position="412"/>
    </location>
</feature>
<organism evidence="2 3">
    <name type="scientific">Prorocentrum cordatum</name>
    <dbReference type="NCBI Taxonomy" id="2364126"/>
    <lineage>
        <taxon>Eukaryota</taxon>
        <taxon>Sar</taxon>
        <taxon>Alveolata</taxon>
        <taxon>Dinophyceae</taxon>
        <taxon>Prorocentrales</taxon>
        <taxon>Prorocentraceae</taxon>
        <taxon>Prorocentrum</taxon>
    </lineage>
</organism>
<dbReference type="Proteomes" id="UP001189429">
    <property type="component" value="Unassembled WGS sequence"/>
</dbReference>
<dbReference type="InterPro" id="IPR008999">
    <property type="entry name" value="Actin-crosslinking"/>
</dbReference>
<comment type="caution">
    <text evidence="2">The sequence shown here is derived from an EMBL/GenBank/DDBJ whole genome shotgun (WGS) entry which is preliminary data.</text>
</comment>
<reference evidence="2" key="1">
    <citation type="submission" date="2023-10" db="EMBL/GenBank/DDBJ databases">
        <authorList>
            <person name="Chen Y."/>
            <person name="Shah S."/>
            <person name="Dougan E. K."/>
            <person name="Thang M."/>
            <person name="Chan C."/>
        </authorList>
    </citation>
    <scope>NUCLEOTIDE SEQUENCE [LARGE SCALE GENOMIC DNA]</scope>
</reference>
<sequence>MPRWGPRYDAQPVAFGEDCEHDEVAIPRSRAGFQGRWRSLLSAAAGPGSWRPLVPEAVPTPLVAEPLAQGGQGGEGGEDGEDAAEIPQTHAGASGSGRSTAVGLVLACVAAGAAAAAAGLRAGWQGPPGSPGAPPEHRGALQQSIEALDASSARRRMESPDAGSDSFEWHPVEWTVAVRKARREVLESQKFRLLKHADARISLRDRNGLHLDVAGNRSEMKGGVTAQGVLVASPVAETGKFTVQYNDDKTVSLKQSNNMCLTSSTAGLVLVDCGANGGAGSAFTPTVLESEGVVAFKTRAGAYLTVYEAWVQNYKTALVMVNETVARQSPSQCAEIRRSSAGPGGLVTLETRGGAYLTAAGGETLGADAAEAGPAEMFREVKSDDGGVSLRAPLSAEGATNPPAAAPPGRLRGDARSRLFGRLEGLRASSHVPSAADIFDLRVNSDSTVSLTSDGLYVCAAERVVTVATCETRKASAGWPMQGVNNSMTIQNVCAHEEWYGFKTKVDAYRKFVGELVHSDDPGQIVVLVDNSDMAFGGCRYHELLDRYDLIRNLTGAIVIAGADTSPFPTTDWPYDSLEDRREVIMQSFGMNLDSYCNVTGCPEYSYRYANSGFLMGPPLVLYDLLGCMLDKGQGHFGGDPGYEYDDQHGLQACMFEGGYHEIVALDYSGTLTMELIRVEDSALYQDSGRVYNRVARDMSQCFVHGNGETLESWWPRLFPGAHMTEIYGKTSPEAHMTEIYGKSWPSVASDQDDYPAHQHRMW</sequence>
<proteinExistence type="predicted"/>
<evidence type="ECO:0000313" key="3">
    <source>
        <dbReference type="Proteomes" id="UP001189429"/>
    </source>
</evidence>
<name>A0ABN9V7Q6_9DINO</name>
<keyword evidence="3" id="KW-1185">Reference proteome</keyword>
<dbReference type="CDD" id="cd00257">
    <property type="entry name" value="beta-trefoil_FSCN-like"/>
    <property type="match status" value="1"/>
</dbReference>
<evidence type="ECO:0000313" key="2">
    <source>
        <dbReference type="EMBL" id="CAK0868720.1"/>
    </source>
</evidence>